<sequence length="147" mass="15581">MKKIFVVALSLFIMLSLAVPCFADGYEANIVSVTEEVLDNGVVCTTTIYEYPSIQRDKTKNGSVRREYIYDGEIVASVVLNASFSYNGSTATMITAFGDHSVASGWSYSGQSIWGTGATAHLSATISGPVTFPVSLSLTCSPTGVLS</sequence>
<evidence type="ECO:0000313" key="2">
    <source>
        <dbReference type="EMBL" id="MBE5037379.1"/>
    </source>
</evidence>
<dbReference type="RefSeq" id="WP_193500669.1">
    <property type="nucleotide sequence ID" value="NZ_JADCKC010000002.1"/>
</dbReference>
<proteinExistence type="predicted"/>
<accession>A0ABR9R2L7</accession>
<keyword evidence="3" id="KW-1185">Reference proteome</keyword>
<dbReference type="EMBL" id="JADCKC010000002">
    <property type="protein sequence ID" value="MBE5037379.1"/>
    <property type="molecule type" value="Genomic_DNA"/>
</dbReference>
<gene>
    <name evidence="2" type="ORF">INF35_06255</name>
</gene>
<reference evidence="2 3" key="1">
    <citation type="submission" date="2020-10" db="EMBL/GenBank/DDBJ databases">
        <title>ChiBAC.</title>
        <authorList>
            <person name="Zenner C."/>
            <person name="Hitch T.C.A."/>
            <person name="Clavel T."/>
        </authorList>
    </citation>
    <scope>NUCLEOTIDE SEQUENCE [LARGE SCALE GENOMIC DNA]</scope>
    <source>
        <strain evidence="2 3">DSM 109015</strain>
    </source>
</reference>
<protein>
    <recommendedName>
        <fullName evidence="4">DUF5626 domain-containing protein</fullName>
    </recommendedName>
</protein>
<evidence type="ECO:0000313" key="3">
    <source>
        <dbReference type="Proteomes" id="UP000768567"/>
    </source>
</evidence>
<keyword evidence="1" id="KW-0732">Signal</keyword>
<feature type="chain" id="PRO_5046423309" description="DUF5626 domain-containing protein" evidence="1">
    <location>
        <begin position="24"/>
        <end position="147"/>
    </location>
</feature>
<organism evidence="2 3">
    <name type="scientific">Gemmiger gallinarum</name>
    <dbReference type="NCBI Taxonomy" id="2779354"/>
    <lineage>
        <taxon>Bacteria</taxon>
        <taxon>Bacillati</taxon>
        <taxon>Bacillota</taxon>
        <taxon>Clostridia</taxon>
        <taxon>Eubacteriales</taxon>
        <taxon>Gemmiger</taxon>
    </lineage>
</organism>
<feature type="signal peptide" evidence="1">
    <location>
        <begin position="1"/>
        <end position="23"/>
    </location>
</feature>
<evidence type="ECO:0008006" key="4">
    <source>
        <dbReference type="Google" id="ProtNLM"/>
    </source>
</evidence>
<name>A0ABR9R2L7_9FIRM</name>
<evidence type="ECO:0000256" key="1">
    <source>
        <dbReference type="SAM" id="SignalP"/>
    </source>
</evidence>
<dbReference type="Proteomes" id="UP000768567">
    <property type="component" value="Unassembled WGS sequence"/>
</dbReference>
<comment type="caution">
    <text evidence="2">The sequence shown here is derived from an EMBL/GenBank/DDBJ whole genome shotgun (WGS) entry which is preliminary data.</text>
</comment>